<dbReference type="GO" id="GO:0042910">
    <property type="term" value="F:xenobiotic transmembrane transporter activity"/>
    <property type="evidence" value="ECO:0007669"/>
    <property type="project" value="InterPro"/>
</dbReference>
<dbReference type="NCBIfam" id="TIGR00797">
    <property type="entry name" value="matE"/>
    <property type="match status" value="1"/>
</dbReference>
<keyword evidence="7" id="KW-1185">Reference proteome</keyword>
<reference evidence="7" key="1">
    <citation type="journal article" date="2019" name="Toxins">
        <title>Detection of Abrin-Like and Prepropulchellin-Like Toxin Genes and Transcripts Using Whole Genome Sequencing and Full-Length Transcript Sequencing of Abrus precatorius.</title>
        <authorList>
            <person name="Hovde B.T."/>
            <person name="Daligault H.E."/>
            <person name="Hanschen E.R."/>
            <person name="Kunde Y.A."/>
            <person name="Johnson M.B."/>
            <person name="Starkenburg S.R."/>
            <person name="Johnson S.L."/>
        </authorList>
    </citation>
    <scope>NUCLEOTIDE SEQUENCE [LARGE SCALE GENOMIC DNA]</scope>
</reference>
<evidence type="ECO:0000256" key="2">
    <source>
        <dbReference type="ARBA" id="ARBA00010199"/>
    </source>
</evidence>
<feature type="transmembrane region" description="Helical" evidence="6">
    <location>
        <begin position="163"/>
        <end position="184"/>
    </location>
</feature>
<dbReference type="InterPro" id="IPR045069">
    <property type="entry name" value="MATE_euk"/>
</dbReference>
<feature type="transmembrane region" description="Helical" evidence="6">
    <location>
        <begin position="226"/>
        <end position="250"/>
    </location>
</feature>
<name>A0A8B8LM04_ABRPR</name>
<feature type="transmembrane region" description="Helical" evidence="6">
    <location>
        <begin position="310"/>
        <end position="331"/>
    </location>
</feature>
<feature type="transmembrane region" description="Helical" evidence="6">
    <location>
        <begin position="196"/>
        <end position="220"/>
    </location>
</feature>
<dbReference type="InterPro" id="IPR002528">
    <property type="entry name" value="MATE_fam"/>
</dbReference>
<keyword evidence="4 6" id="KW-1133">Transmembrane helix</keyword>
<dbReference type="PANTHER" id="PTHR11206">
    <property type="entry name" value="MULTIDRUG RESISTANCE PROTEIN"/>
    <property type="match status" value="1"/>
</dbReference>
<dbReference type="GO" id="GO:0016020">
    <property type="term" value="C:membrane"/>
    <property type="evidence" value="ECO:0007669"/>
    <property type="project" value="UniProtKB-SubCell"/>
</dbReference>
<evidence type="ECO:0000313" key="7">
    <source>
        <dbReference type="Proteomes" id="UP000694853"/>
    </source>
</evidence>
<evidence type="ECO:0000256" key="3">
    <source>
        <dbReference type="ARBA" id="ARBA00022692"/>
    </source>
</evidence>
<organism evidence="7 8">
    <name type="scientific">Abrus precatorius</name>
    <name type="common">Indian licorice</name>
    <name type="synonym">Glycine abrus</name>
    <dbReference type="NCBI Taxonomy" id="3816"/>
    <lineage>
        <taxon>Eukaryota</taxon>
        <taxon>Viridiplantae</taxon>
        <taxon>Streptophyta</taxon>
        <taxon>Embryophyta</taxon>
        <taxon>Tracheophyta</taxon>
        <taxon>Spermatophyta</taxon>
        <taxon>Magnoliopsida</taxon>
        <taxon>eudicotyledons</taxon>
        <taxon>Gunneridae</taxon>
        <taxon>Pentapetalae</taxon>
        <taxon>rosids</taxon>
        <taxon>fabids</taxon>
        <taxon>Fabales</taxon>
        <taxon>Fabaceae</taxon>
        <taxon>Papilionoideae</taxon>
        <taxon>50 kb inversion clade</taxon>
        <taxon>NPAAA clade</taxon>
        <taxon>indigoferoid/millettioid clade</taxon>
        <taxon>Abreae</taxon>
        <taxon>Abrus</taxon>
    </lineage>
</organism>
<accession>A0A8B8LM04</accession>
<reference evidence="8" key="2">
    <citation type="submission" date="2025-08" db="UniProtKB">
        <authorList>
            <consortium name="RefSeq"/>
        </authorList>
    </citation>
    <scope>IDENTIFICATION</scope>
    <source>
        <tissue evidence="8">Young leaves</tissue>
    </source>
</reference>
<dbReference type="Proteomes" id="UP000694853">
    <property type="component" value="Unplaced"/>
</dbReference>
<feature type="transmembrane region" description="Helical" evidence="6">
    <location>
        <begin position="58"/>
        <end position="79"/>
    </location>
</feature>
<feature type="transmembrane region" description="Helical" evidence="6">
    <location>
        <begin position="271"/>
        <end position="290"/>
    </location>
</feature>
<dbReference type="KEGG" id="aprc:113865477"/>
<dbReference type="GeneID" id="113865477"/>
<dbReference type="RefSeq" id="XP_027355859.1">
    <property type="nucleotide sequence ID" value="XM_027500058.1"/>
</dbReference>
<feature type="transmembrane region" description="Helical" evidence="6">
    <location>
        <begin position="452"/>
        <end position="473"/>
    </location>
</feature>
<sequence>MKLQVTICIVTSHDEKQIMPVYDQHAFDNNHLSFSFVLFCCIQFLAEMKAIGKISGPTAITGLLLYSRAMISMLFLGYLGEMELAGGSLSIGFANITGYSVISGLAMGMEPICGQAYGAKQWKILGLTLQRTVLLLLCTSIPISFLWLNMKSILLWCGQDQEISSVAQTFILFSIPDLFFLSLLHPLRIYLRTQTITLPLTYCSAISVLLHVPLNFLLVVHFKMGIAGVATAMVWTNLNLFLFLFSFVYFSGVYKDSWVSPSMDCLKGWSSLLALAVPTCVSVCLEWWWYELMIILCGLLVNPKATIASMGILIQTTSLVYVFPSSLSLGVSTRVGNELGANNPSKARISMIVSLFCAVALGISAMLFTTLMRHQWGRFFTTGQEILNLTAIALPIVGLCELGNCPQTTGCGVLRGSARPTIGANINLGSFYLVGMPVAVLLGFVAKLGFAGLWLGLLAAQASCASLMLFVLSTTDWNAQVQRAKELTKTSITSASAASTMLPTFTQTECNNNHHHACLQEIVVTDEELTKTTSLETDPLIVPTAKHNIN</sequence>
<feature type="transmembrane region" description="Helical" evidence="6">
    <location>
        <begin position="85"/>
        <end position="107"/>
    </location>
</feature>
<feature type="transmembrane region" description="Helical" evidence="6">
    <location>
        <begin position="386"/>
        <end position="405"/>
    </location>
</feature>
<gene>
    <name evidence="8" type="primary">LOC113865477</name>
</gene>
<feature type="transmembrane region" description="Helical" evidence="6">
    <location>
        <begin position="426"/>
        <end position="446"/>
    </location>
</feature>
<evidence type="ECO:0000256" key="6">
    <source>
        <dbReference type="RuleBase" id="RU004914"/>
    </source>
</evidence>
<feature type="transmembrane region" description="Helical" evidence="6">
    <location>
        <begin position="128"/>
        <end position="148"/>
    </location>
</feature>
<dbReference type="Pfam" id="PF01554">
    <property type="entry name" value="MatE"/>
    <property type="match status" value="2"/>
</dbReference>
<feature type="transmembrane region" description="Helical" evidence="6">
    <location>
        <begin position="352"/>
        <end position="374"/>
    </location>
</feature>
<comment type="subcellular location">
    <subcellularLocation>
        <location evidence="1">Membrane</location>
        <topology evidence="1">Multi-pass membrane protein</topology>
    </subcellularLocation>
</comment>
<proteinExistence type="inferred from homology"/>
<dbReference type="AlphaFoldDB" id="A0A8B8LM04"/>
<dbReference type="CDD" id="cd13132">
    <property type="entry name" value="MATE_eukaryotic"/>
    <property type="match status" value="1"/>
</dbReference>
<dbReference type="GO" id="GO:1990961">
    <property type="term" value="P:xenobiotic detoxification by transmembrane export across the plasma membrane"/>
    <property type="evidence" value="ECO:0007669"/>
    <property type="project" value="InterPro"/>
</dbReference>
<dbReference type="GO" id="GO:0015297">
    <property type="term" value="F:antiporter activity"/>
    <property type="evidence" value="ECO:0007669"/>
    <property type="project" value="InterPro"/>
</dbReference>
<comment type="similarity">
    <text evidence="2 6">Belongs to the multi antimicrobial extrusion (MATE) (TC 2.A.66.1) family.</text>
</comment>
<protein>
    <recommendedName>
        <fullName evidence="6">Protein DETOXIFICATION</fullName>
    </recommendedName>
    <alternativeName>
        <fullName evidence="6">Multidrug and toxic compound extrusion protein</fullName>
    </alternativeName>
</protein>
<evidence type="ECO:0000313" key="8">
    <source>
        <dbReference type="RefSeq" id="XP_027355859.1"/>
    </source>
</evidence>
<keyword evidence="5 6" id="KW-0472">Membrane</keyword>
<keyword evidence="3 6" id="KW-0812">Transmembrane</keyword>
<evidence type="ECO:0000256" key="1">
    <source>
        <dbReference type="ARBA" id="ARBA00004141"/>
    </source>
</evidence>
<dbReference type="OrthoDB" id="2126698at2759"/>
<evidence type="ECO:0000256" key="5">
    <source>
        <dbReference type="ARBA" id="ARBA00023136"/>
    </source>
</evidence>
<evidence type="ECO:0000256" key="4">
    <source>
        <dbReference type="ARBA" id="ARBA00022989"/>
    </source>
</evidence>